<comment type="subcellular location">
    <subcellularLocation>
        <location evidence="1">Nucleus</location>
    </subcellularLocation>
</comment>
<evidence type="ECO:0000256" key="4">
    <source>
        <dbReference type="ARBA" id="ARBA00023159"/>
    </source>
</evidence>
<evidence type="ECO:0000256" key="7">
    <source>
        <dbReference type="SAM" id="MobiDB-lite"/>
    </source>
</evidence>
<dbReference type="PRINTS" id="PR00503">
    <property type="entry name" value="BROMODOMAIN"/>
</dbReference>
<dbReference type="CDD" id="cd04301">
    <property type="entry name" value="NAT_SF"/>
    <property type="match status" value="1"/>
</dbReference>
<name>A0ABR2L9P6_9EUKA</name>
<feature type="region of interest" description="Disordered" evidence="7">
    <location>
        <begin position="1"/>
        <end position="20"/>
    </location>
</feature>
<evidence type="ECO:0008006" key="12">
    <source>
        <dbReference type="Google" id="ProtNLM"/>
    </source>
</evidence>
<gene>
    <name evidence="10" type="ORF">M9Y10_002068</name>
</gene>
<proteinExistence type="inferred from homology"/>
<dbReference type="Gene3D" id="3.40.630.30">
    <property type="match status" value="1"/>
</dbReference>
<accession>A0ABR2L9P6</accession>
<dbReference type="InterPro" id="IPR036427">
    <property type="entry name" value="Bromodomain-like_sf"/>
</dbReference>
<dbReference type="PROSITE" id="PS50014">
    <property type="entry name" value="BROMODOMAIN_2"/>
    <property type="match status" value="1"/>
</dbReference>
<evidence type="ECO:0000313" key="11">
    <source>
        <dbReference type="Proteomes" id="UP001470230"/>
    </source>
</evidence>
<reference evidence="10 11" key="1">
    <citation type="submission" date="2024-04" db="EMBL/GenBank/DDBJ databases">
        <title>Tritrichomonas musculus Genome.</title>
        <authorList>
            <person name="Alves-Ferreira E."/>
            <person name="Grigg M."/>
            <person name="Lorenzi H."/>
            <person name="Galac M."/>
        </authorList>
    </citation>
    <scope>NUCLEOTIDE SEQUENCE [LARGE SCALE GENOMIC DNA]</scope>
    <source>
        <strain evidence="10 11">EAF2021</strain>
    </source>
</reference>
<sequence length="374" mass="43899">MTRRSLYQSPRPYLKPKPPQYPKWKCPPRDPLQPGYYRLSAPDFNVPIEPSRHSLNFRHCDEMLEYRVISNDGTRQSLIWLTMVRNIFNKELTQMPENYISRLVFNENHKTVLLLRDGVVYGGITFRPFAELDFAEIAFCAVSRQQQIRGFGGHVMAHVKTYLQAIGIHNILTYADNTAVGYFQHQGFTLKINFDPAIWRRCIKDYQGATLIHCKIRSDVDYLRINDVIDQQKLVLSSMFPDTEILQFDKFPVKNIKGIQIDKKPQIDVKSQMKIILDKTKLHSRAWPFQKPVSPSDAPNYSEYVKNPMDLSTLEKNVNNNKYKTIEEFEKDMRLIFSNCYAYNPPESVYSRSGKDLEEYFNKLMKIYKIGRKR</sequence>
<evidence type="ECO:0000256" key="1">
    <source>
        <dbReference type="ARBA" id="ARBA00004123"/>
    </source>
</evidence>
<dbReference type="SMART" id="SM00297">
    <property type="entry name" value="BROMO"/>
    <property type="match status" value="1"/>
</dbReference>
<evidence type="ECO:0000259" key="9">
    <source>
        <dbReference type="PROSITE" id="PS51186"/>
    </source>
</evidence>
<dbReference type="SUPFAM" id="SSF55729">
    <property type="entry name" value="Acyl-CoA N-acyltransferases (Nat)"/>
    <property type="match status" value="1"/>
</dbReference>
<evidence type="ECO:0000313" key="10">
    <source>
        <dbReference type="EMBL" id="KAK8899746.1"/>
    </source>
</evidence>
<dbReference type="SUPFAM" id="SSF47370">
    <property type="entry name" value="Bromodomain"/>
    <property type="match status" value="1"/>
</dbReference>
<dbReference type="CDD" id="cd05509">
    <property type="entry name" value="Bromo_gcn5_like"/>
    <property type="match status" value="1"/>
</dbReference>
<keyword evidence="5" id="KW-0539">Nucleus</keyword>
<keyword evidence="4" id="KW-0010">Activator</keyword>
<dbReference type="Pfam" id="PF00583">
    <property type="entry name" value="Acetyltransf_1"/>
    <property type="match status" value="1"/>
</dbReference>
<dbReference type="InterPro" id="IPR001487">
    <property type="entry name" value="Bromodomain"/>
</dbReference>
<dbReference type="PROSITE" id="PS51186">
    <property type="entry name" value="GNAT"/>
    <property type="match status" value="1"/>
</dbReference>
<evidence type="ECO:0000256" key="6">
    <source>
        <dbReference type="PROSITE-ProRule" id="PRU00035"/>
    </source>
</evidence>
<evidence type="ECO:0000259" key="8">
    <source>
        <dbReference type="PROSITE" id="PS50014"/>
    </source>
</evidence>
<evidence type="ECO:0000256" key="5">
    <source>
        <dbReference type="ARBA" id="ARBA00023242"/>
    </source>
</evidence>
<feature type="domain" description="Bromo" evidence="8">
    <location>
        <begin position="281"/>
        <end position="351"/>
    </location>
</feature>
<protein>
    <recommendedName>
        <fullName evidence="12">Histone acetyltransferase</fullName>
    </recommendedName>
</protein>
<evidence type="ECO:0000256" key="3">
    <source>
        <dbReference type="ARBA" id="ARBA00023117"/>
    </source>
</evidence>
<comment type="caution">
    <text evidence="10">The sequence shown here is derived from an EMBL/GenBank/DDBJ whole genome shotgun (WGS) entry which is preliminary data.</text>
</comment>
<dbReference type="PANTHER" id="PTHR45750">
    <property type="entry name" value="GH11602P"/>
    <property type="match status" value="1"/>
</dbReference>
<comment type="similarity">
    <text evidence="2">Belongs to the acetyltransferase family. GCN5 subfamily.</text>
</comment>
<dbReference type="Proteomes" id="UP001470230">
    <property type="component" value="Unassembled WGS sequence"/>
</dbReference>
<dbReference type="InterPro" id="IPR037800">
    <property type="entry name" value="GCN5"/>
</dbReference>
<feature type="domain" description="N-acetyltransferase" evidence="9">
    <location>
        <begin position="64"/>
        <end position="217"/>
    </location>
</feature>
<dbReference type="InterPro" id="IPR016181">
    <property type="entry name" value="Acyl_CoA_acyltransferase"/>
</dbReference>
<dbReference type="EMBL" id="JAPFFF010000001">
    <property type="protein sequence ID" value="KAK8899746.1"/>
    <property type="molecule type" value="Genomic_DNA"/>
</dbReference>
<evidence type="ECO:0000256" key="2">
    <source>
        <dbReference type="ARBA" id="ARBA00008607"/>
    </source>
</evidence>
<keyword evidence="11" id="KW-1185">Reference proteome</keyword>
<dbReference type="Gene3D" id="1.20.920.10">
    <property type="entry name" value="Bromodomain-like"/>
    <property type="match status" value="1"/>
</dbReference>
<organism evidence="10 11">
    <name type="scientific">Tritrichomonas musculus</name>
    <dbReference type="NCBI Taxonomy" id="1915356"/>
    <lineage>
        <taxon>Eukaryota</taxon>
        <taxon>Metamonada</taxon>
        <taxon>Parabasalia</taxon>
        <taxon>Tritrichomonadida</taxon>
        <taxon>Tritrichomonadidae</taxon>
        <taxon>Tritrichomonas</taxon>
    </lineage>
</organism>
<dbReference type="Pfam" id="PF00439">
    <property type="entry name" value="Bromodomain"/>
    <property type="match status" value="1"/>
</dbReference>
<dbReference type="PANTHER" id="PTHR45750:SF3">
    <property type="entry name" value="HISTONE ACETYLTRANSFERASE"/>
    <property type="match status" value="1"/>
</dbReference>
<dbReference type="InterPro" id="IPR000182">
    <property type="entry name" value="GNAT_dom"/>
</dbReference>
<keyword evidence="3 6" id="KW-0103">Bromodomain</keyword>